<dbReference type="Proteomes" id="UP000663887">
    <property type="component" value="Unassembled WGS sequence"/>
</dbReference>
<dbReference type="EMBL" id="CAJNRG010008473">
    <property type="protein sequence ID" value="CAF2104493.1"/>
    <property type="molecule type" value="Genomic_DNA"/>
</dbReference>
<evidence type="ECO:0000313" key="3">
    <source>
        <dbReference type="Proteomes" id="UP000663887"/>
    </source>
</evidence>
<name>A0A816U169_9BILA</name>
<comment type="caution">
    <text evidence="1">The sequence shown here is derived from an EMBL/GenBank/DDBJ whole genome shotgun (WGS) entry which is preliminary data.</text>
</comment>
<dbReference type="AlphaFoldDB" id="A0A816U169"/>
<organism evidence="1 3">
    <name type="scientific">Rotaria magnacalcarata</name>
    <dbReference type="NCBI Taxonomy" id="392030"/>
    <lineage>
        <taxon>Eukaryota</taxon>
        <taxon>Metazoa</taxon>
        <taxon>Spiralia</taxon>
        <taxon>Gnathifera</taxon>
        <taxon>Rotifera</taxon>
        <taxon>Eurotatoria</taxon>
        <taxon>Bdelloidea</taxon>
        <taxon>Philodinida</taxon>
        <taxon>Philodinidae</taxon>
        <taxon>Rotaria</taxon>
    </lineage>
</organism>
<protein>
    <submittedName>
        <fullName evidence="1">Uncharacterized protein</fullName>
    </submittedName>
</protein>
<reference evidence="1" key="1">
    <citation type="submission" date="2021-02" db="EMBL/GenBank/DDBJ databases">
        <authorList>
            <person name="Nowell W R."/>
        </authorList>
    </citation>
    <scope>NUCLEOTIDE SEQUENCE</scope>
</reference>
<proteinExistence type="predicted"/>
<dbReference type="EMBL" id="CAJOBF010009343">
    <property type="protein sequence ID" value="CAF4273207.1"/>
    <property type="molecule type" value="Genomic_DNA"/>
</dbReference>
<sequence>MKEKLRDVSSEKDTEEVEVEEIENERCEVLEKVPKVTTYPVILFPCPPPGVNHVFSDPRINPAINSSPGVEGVETPITQKNKPYLIKIPNSSPNMPFKYSILDLSKPPPPIFGCQDGGVNGFLGEKIQEVLPSPPIRDNLPLDHRLSQENFNHQLNTPVNPSQLPSQMSRSPLIVNTFSPDQSSMYVNKSPMGSLISPMSDLFTLDSSLSSSPSRRSANTYFDNPQKLLTENLCSPPEQGMENKLLNKVKDQQYQQLIIDNVNEDSSNPNQIINSPFSSPYSPKLSENLVTHEVEKIKERSLLDKSPNDVGTVPRNIVVPKPDSKIIPSKYKIYTPEGMTTRSKNHPPG</sequence>
<evidence type="ECO:0000313" key="1">
    <source>
        <dbReference type="EMBL" id="CAF2104493.1"/>
    </source>
</evidence>
<dbReference type="Proteomes" id="UP000663842">
    <property type="component" value="Unassembled WGS sequence"/>
</dbReference>
<gene>
    <name evidence="2" type="ORF">UXM345_LOCUS31932</name>
    <name evidence="1" type="ORF">XDN619_LOCUS19413</name>
</gene>
<evidence type="ECO:0000313" key="2">
    <source>
        <dbReference type="EMBL" id="CAF4273207.1"/>
    </source>
</evidence>
<accession>A0A816U169</accession>